<protein>
    <submittedName>
        <fullName evidence="1">Uncharacterized protein</fullName>
    </submittedName>
</protein>
<dbReference type="EMBL" id="DRBS01000157">
    <property type="protein sequence ID" value="HDD44028.1"/>
    <property type="molecule type" value="Genomic_DNA"/>
</dbReference>
<dbReference type="Proteomes" id="UP000886289">
    <property type="component" value="Unassembled WGS sequence"/>
</dbReference>
<comment type="caution">
    <text evidence="1">The sequence shown here is derived from an EMBL/GenBank/DDBJ whole genome shotgun (WGS) entry which is preliminary data.</text>
</comment>
<evidence type="ECO:0000313" key="1">
    <source>
        <dbReference type="EMBL" id="HDD44028.1"/>
    </source>
</evidence>
<dbReference type="GO" id="GO:0005975">
    <property type="term" value="P:carbohydrate metabolic process"/>
    <property type="evidence" value="ECO:0007669"/>
    <property type="project" value="InterPro"/>
</dbReference>
<accession>A0A7C0Y523</accession>
<dbReference type="AlphaFoldDB" id="A0A7C0Y523"/>
<dbReference type="SUPFAM" id="SSF88713">
    <property type="entry name" value="Glycoside hydrolase/deacetylase"/>
    <property type="match status" value="1"/>
</dbReference>
<dbReference type="InterPro" id="IPR011330">
    <property type="entry name" value="Glyco_hydro/deAcase_b/a-brl"/>
</dbReference>
<sequence length="447" mass="53284">MNINFTNKQRFYVVETLKIYWPNKPEIILKLPIPHKTKKDLEPLPPLVKNVKLPKWAIDIGVNGKILVPVHYIAKKEEPLWKHVDWLGVIFWYLNGLAERAFEKIYGPIHSYSFRLKGWNNRLWEHAWVNRIALFLRRWAAKEQGVNENTLFGPLPKPQIILTHDVDAINKTMALRFKQASFFLFNAIRQIIKGQFKLSLNRFIKAGRFLFSKDNYWCFDHITTLEEKNNLRSYFYVYGKPKRQKRNLKQLLFDPAYNVENTKLKHQLQKLHNNGWIIGLHQSFDAWKDADSMYIERMYLEKVLKIPIITCRQHWLRFSWKHTWKAQQKAGLKLDTTLGFNDRPGFRNGVALEFNPWDFESDSPMKLAVLPMVFMDSHFYNYADLNEIQRYNQIKYWLNEIYSVHGKATILWHVHVMSNDYGWKDGYEIVIKNVIEAKKDNDKGKKI</sequence>
<gene>
    <name evidence="1" type="ORF">ENG63_04100</name>
</gene>
<organism evidence="1">
    <name type="scientific">Desulfofervidus auxilii</name>
    <dbReference type="NCBI Taxonomy" id="1621989"/>
    <lineage>
        <taxon>Bacteria</taxon>
        <taxon>Pseudomonadati</taxon>
        <taxon>Thermodesulfobacteriota</taxon>
        <taxon>Candidatus Desulfofervidia</taxon>
        <taxon>Candidatus Desulfofervidales</taxon>
        <taxon>Candidatus Desulfofervidaceae</taxon>
        <taxon>Candidatus Desulfofervidus</taxon>
    </lineage>
</organism>
<name>A0A7C0Y523_DESA2</name>
<dbReference type="Gene3D" id="3.20.20.370">
    <property type="entry name" value="Glycoside hydrolase/deacetylase"/>
    <property type="match status" value="1"/>
</dbReference>
<proteinExistence type="predicted"/>
<reference evidence="1" key="1">
    <citation type="journal article" date="2020" name="mSystems">
        <title>Genome- and Community-Level Interaction Insights into Carbon Utilization and Element Cycling Functions of Hydrothermarchaeota in Hydrothermal Sediment.</title>
        <authorList>
            <person name="Zhou Z."/>
            <person name="Liu Y."/>
            <person name="Xu W."/>
            <person name="Pan J."/>
            <person name="Luo Z.H."/>
            <person name="Li M."/>
        </authorList>
    </citation>
    <scope>NUCLEOTIDE SEQUENCE [LARGE SCALE GENOMIC DNA]</scope>
    <source>
        <strain evidence="1">HyVt-233</strain>
    </source>
</reference>